<proteinExistence type="predicted"/>
<evidence type="ECO:0000313" key="2">
    <source>
        <dbReference type="EMBL" id="PSN68841.1"/>
    </source>
</evidence>
<dbReference type="SUPFAM" id="SSF54373">
    <property type="entry name" value="FAD-linked reductases, C-terminal domain"/>
    <property type="match status" value="1"/>
</dbReference>
<dbReference type="Gene3D" id="3.50.50.60">
    <property type="entry name" value="FAD/NAD(P)-binding domain"/>
    <property type="match status" value="1"/>
</dbReference>
<dbReference type="Gene3D" id="3.90.660.10">
    <property type="match status" value="1"/>
</dbReference>
<dbReference type="PANTHER" id="PTHR10742">
    <property type="entry name" value="FLAVIN MONOAMINE OXIDASE"/>
    <property type="match status" value="1"/>
</dbReference>
<name>A0A2T2NTS5_CORCC</name>
<protein>
    <submittedName>
        <fullName evidence="2">Amine oxidase</fullName>
    </submittedName>
</protein>
<dbReference type="Proteomes" id="UP000240883">
    <property type="component" value="Unassembled WGS sequence"/>
</dbReference>
<dbReference type="STRING" id="1448308.A0A2T2NTS5"/>
<dbReference type="OrthoDB" id="7777654at2759"/>
<dbReference type="EMBL" id="KZ678133">
    <property type="protein sequence ID" value="PSN68841.1"/>
    <property type="molecule type" value="Genomic_DNA"/>
</dbReference>
<evidence type="ECO:0000313" key="3">
    <source>
        <dbReference type="Proteomes" id="UP000240883"/>
    </source>
</evidence>
<dbReference type="SUPFAM" id="SSF51905">
    <property type="entry name" value="FAD/NAD(P)-binding domain"/>
    <property type="match status" value="1"/>
</dbReference>
<dbReference type="AlphaFoldDB" id="A0A2T2NTS5"/>
<dbReference type="Pfam" id="PF01593">
    <property type="entry name" value="Amino_oxidase"/>
    <property type="match status" value="1"/>
</dbReference>
<feature type="domain" description="Amine oxidase" evidence="1">
    <location>
        <begin position="17"/>
        <end position="262"/>
    </location>
</feature>
<accession>A0A2T2NTS5</accession>
<organism evidence="2 3">
    <name type="scientific">Corynespora cassiicola Philippines</name>
    <dbReference type="NCBI Taxonomy" id="1448308"/>
    <lineage>
        <taxon>Eukaryota</taxon>
        <taxon>Fungi</taxon>
        <taxon>Dikarya</taxon>
        <taxon>Ascomycota</taxon>
        <taxon>Pezizomycotina</taxon>
        <taxon>Dothideomycetes</taxon>
        <taxon>Pleosporomycetidae</taxon>
        <taxon>Pleosporales</taxon>
        <taxon>Corynesporascaceae</taxon>
        <taxon>Corynespora</taxon>
    </lineage>
</organism>
<keyword evidence="3" id="KW-1185">Reference proteome</keyword>
<evidence type="ECO:0000259" key="1">
    <source>
        <dbReference type="Pfam" id="PF01593"/>
    </source>
</evidence>
<sequence length="282" mass="32247">MDDWRNFDGVDDPRFRFDRVRGIDATDDESVIVRGDEGDCVKAQHVIVTASIKNLQHRKIEFAPPLPQWKQKAIDMMNFGAYTKIVLQWKQEDVFWDKSKHFLYYASKLKGYYPVFQNLDHEDFLPGSGILVASMVSDGAVAAYKLEHHDIGDFDDFENGEDDRNPETEARTMHVLEKMFQRPLPAPYNVMLYSWSEGSHSAEENMREGAMSSIPPNMNSAMHQNVRANVDRIWFAGEHTSANYTGFLHGAYLEGQEVANRVAAKLKGHVLGTDMEYFPDAF</sequence>
<dbReference type="InterPro" id="IPR036188">
    <property type="entry name" value="FAD/NAD-bd_sf"/>
</dbReference>
<gene>
    <name evidence="2" type="ORF">BS50DRAFT_326107</name>
</gene>
<reference evidence="2 3" key="1">
    <citation type="journal article" date="2018" name="Front. Microbiol.">
        <title>Genome-Wide Analysis of Corynespora cassiicola Leaf Fall Disease Putative Effectors.</title>
        <authorList>
            <person name="Lopez D."/>
            <person name="Ribeiro S."/>
            <person name="Label P."/>
            <person name="Fumanal B."/>
            <person name="Venisse J.S."/>
            <person name="Kohler A."/>
            <person name="de Oliveira R.R."/>
            <person name="Labutti K."/>
            <person name="Lipzen A."/>
            <person name="Lail K."/>
            <person name="Bauer D."/>
            <person name="Ohm R.A."/>
            <person name="Barry K.W."/>
            <person name="Spatafora J."/>
            <person name="Grigoriev I.V."/>
            <person name="Martin F.M."/>
            <person name="Pujade-Renaud V."/>
        </authorList>
    </citation>
    <scope>NUCLEOTIDE SEQUENCE [LARGE SCALE GENOMIC DNA]</scope>
    <source>
        <strain evidence="2 3">Philippines</strain>
    </source>
</reference>
<dbReference type="GO" id="GO:0006598">
    <property type="term" value="P:polyamine catabolic process"/>
    <property type="evidence" value="ECO:0007669"/>
    <property type="project" value="TreeGrafter"/>
</dbReference>
<dbReference type="InterPro" id="IPR050281">
    <property type="entry name" value="Flavin_monoamine_oxidase"/>
</dbReference>
<dbReference type="PANTHER" id="PTHR10742:SF313">
    <property type="entry name" value="AMINE OXIDASE"/>
    <property type="match status" value="1"/>
</dbReference>
<dbReference type="InterPro" id="IPR002937">
    <property type="entry name" value="Amino_oxidase"/>
</dbReference>
<dbReference type="GO" id="GO:0016491">
    <property type="term" value="F:oxidoreductase activity"/>
    <property type="evidence" value="ECO:0007669"/>
    <property type="project" value="InterPro"/>
</dbReference>